<accession>A0A1B2JIE8</accession>
<gene>
    <name evidence="10" type="ORF">ATY40_BA7505208</name>
</gene>
<keyword evidence="4 8" id="KW-0812">Transmembrane</keyword>
<dbReference type="InterPro" id="IPR003663">
    <property type="entry name" value="Sugar/inositol_transpt"/>
</dbReference>
<dbReference type="PROSITE" id="PS00217">
    <property type="entry name" value="SUGAR_TRANSPORT_2"/>
    <property type="match status" value="1"/>
</dbReference>
<comment type="subcellular location">
    <subcellularLocation>
        <location evidence="1">Membrane</location>
        <topology evidence="1">Multi-pass membrane protein</topology>
    </subcellularLocation>
</comment>
<protein>
    <submittedName>
        <fullName evidence="10">BA75_05208T0</fullName>
    </submittedName>
</protein>
<comment type="similarity">
    <text evidence="2 7">Belongs to the major facilitator superfamily. Sugar transporter (TC 2.A.1.1) family.</text>
</comment>
<dbReference type="Pfam" id="PF00083">
    <property type="entry name" value="Sugar_tr"/>
    <property type="match status" value="1"/>
</dbReference>
<feature type="transmembrane region" description="Helical" evidence="8">
    <location>
        <begin position="26"/>
        <end position="53"/>
    </location>
</feature>
<keyword evidence="6 8" id="KW-0472">Membrane</keyword>
<dbReference type="InterPro" id="IPR036259">
    <property type="entry name" value="MFS_trans_sf"/>
</dbReference>
<evidence type="ECO:0000256" key="5">
    <source>
        <dbReference type="ARBA" id="ARBA00022989"/>
    </source>
</evidence>
<feature type="transmembrane region" description="Helical" evidence="8">
    <location>
        <begin position="130"/>
        <end position="151"/>
    </location>
</feature>
<dbReference type="EMBL" id="CP014587">
    <property type="protein sequence ID" value="ANZ77796.1"/>
    <property type="molecule type" value="Genomic_DNA"/>
</dbReference>
<proteinExistence type="inferred from homology"/>
<dbReference type="InterPro" id="IPR005828">
    <property type="entry name" value="MFS_sugar_transport-like"/>
</dbReference>
<feature type="transmembrane region" description="Helical" evidence="8">
    <location>
        <begin position="73"/>
        <end position="93"/>
    </location>
</feature>
<evidence type="ECO:0000256" key="1">
    <source>
        <dbReference type="ARBA" id="ARBA00004141"/>
    </source>
</evidence>
<dbReference type="OrthoDB" id="2241241at2759"/>
<evidence type="ECO:0000256" key="2">
    <source>
        <dbReference type="ARBA" id="ARBA00010992"/>
    </source>
</evidence>
<feature type="transmembrane region" description="Helical" evidence="8">
    <location>
        <begin position="322"/>
        <end position="343"/>
    </location>
</feature>
<dbReference type="PANTHER" id="PTHR48022:SF50">
    <property type="entry name" value="HEXOSE TRANSPORTER HXT14"/>
    <property type="match status" value="1"/>
</dbReference>
<evidence type="ECO:0000256" key="8">
    <source>
        <dbReference type="SAM" id="Phobius"/>
    </source>
</evidence>
<keyword evidence="3 7" id="KW-0813">Transport</keyword>
<evidence type="ECO:0000256" key="3">
    <source>
        <dbReference type="ARBA" id="ARBA00022448"/>
    </source>
</evidence>
<dbReference type="SUPFAM" id="SSF103473">
    <property type="entry name" value="MFS general substrate transporter"/>
    <property type="match status" value="1"/>
</dbReference>
<feature type="domain" description="Major facilitator superfamily (MFS) profile" evidence="9">
    <location>
        <begin position="28"/>
        <end position="474"/>
    </location>
</feature>
<dbReference type="GO" id="GO:0005351">
    <property type="term" value="F:carbohydrate:proton symporter activity"/>
    <property type="evidence" value="ECO:0007669"/>
    <property type="project" value="TreeGrafter"/>
</dbReference>
<dbReference type="NCBIfam" id="TIGR00879">
    <property type="entry name" value="SP"/>
    <property type="match status" value="1"/>
</dbReference>
<evidence type="ECO:0000313" key="10">
    <source>
        <dbReference type="EMBL" id="ANZ77796.1"/>
    </source>
</evidence>
<name>A0A1B2JIE8_PICPA</name>
<dbReference type="InterPro" id="IPR020846">
    <property type="entry name" value="MFS_dom"/>
</dbReference>
<feature type="transmembrane region" description="Helical" evidence="8">
    <location>
        <begin position="105"/>
        <end position="124"/>
    </location>
</feature>
<keyword evidence="11" id="KW-1185">Reference proteome</keyword>
<reference evidence="10 11" key="1">
    <citation type="submission" date="2016-02" db="EMBL/GenBank/DDBJ databases">
        <title>Comparative genomic and transcriptomic foundation for Pichia pastoris.</title>
        <authorList>
            <person name="Love K.R."/>
            <person name="Shah K.A."/>
            <person name="Whittaker C.A."/>
            <person name="Wu J."/>
            <person name="Bartlett M.C."/>
            <person name="Ma D."/>
            <person name="Leeson R.L."/>
            <person name="Priest M."/>
            <person name="Young S.K."/>
            <person name="Love J.C."/>
        </authorList>
    </citation>
    <scope>NUCLEOTIDE SEQUENCE [LARGE SCALE GENOMIC DNA]</scope>
    <source>
        <strain evidence="10 11">ATCC 28485</strain>
    </source>
</reference>
<dbReference type="PROSITE" id="PS50850">
    <property type="entry name" value="MFS"/>
    <property type="match status" value="1"/>
</dbReference>
<evidence type="ECO:0000259" key="9">
    <source>
        <dbReference type="PROSITE" id="PS50850"/>
    </source>
</evidence>
<evidence type="ECO:0000313" key="11">
    <source>
        <dbReference type="Proteomes" id="UP000094565"/>
    </source>
</evidence>
<dbReference type="Proteomes" id="UP000094565">
    <property type="component" value="Chromosome 4"/>
</dbReference>
<feature type="transmembrane region" description="Helical" evidence="8">
    <location>
        <begin position="421"/>
        <end position="444"/>
    </location>
</feature>
<evidence type="ECO:0000256" key="7">
    <source>
        <dbReference type="RuleBase" id="RU003346"/>
    </source>
</evidence>
<feature type="transmembrane region" description="Helical" evidence="8">
    <location>
        <begin position="283"/>
        <end position="310"/>
    </location>
</feature>
<dbReference type="InterPro" id="IPR050360">
    <property type="entry name" value="MFS_Sugar_Transporters"/>
</dbReference>
<keyword evidence="5 8" id="KW-1133">Transmembrane helix</keyword>
<dbReference type="Gene3D" id="1.20.1250.20">
    <property type="entry name" value="MFS general substrate transporter like domains"/>
    <property type="match status" value="1"/>
</dbReference>
<dbReference type="PANTHER" id="PTHR48022">
    <property type="entry name" value="PLASTIDIC GLUCOSE TRANSPORTER 4"/>
    <property type="match status" value="1"/>
</dbReference>
<dbReference type="GO" id="GO:0005886">
    <property type="term" value="C:plasma membrane"/>
    <property type="evidence" value="ECO:0007669"/>
    <property type="project" value="TreeGrafter"/>
</dbReference>
<organism evidence="10 11">
    <name type="scientific">Komagataella pastoris</name>
    <name type="common">Yeast</name>
    <name type="synonym">Pichia pastoris</name>
    <dbReference type="NCBI Taxonomy" id="4922"/>
    <lineage>
        <taxon>Eukaryota</taxon>
        <taxon>Fungi</taxon>
        <taxon>Dikarya</taxon>
        <taxon>Ascomycota</taxon>
        <taxon>Saccharomycotina</taxon>
        <taxon>Pichiomycetes</taxon>
        <taxon>Pichiales</taxon>
        <taxon>Pichiaceae</taxon>
        <taxon>Komagataella</taxon>
    </lineage>
</organism>
<dbReference type="PRINTS" id="PR00171">
    <property type="entry name" value="SUGRTRNSPORT"/>
</dbReference>
<feature type="transmembrane region" description="Helical" evidence="8">
    <location>
        <begin position="380"/>
        <end position="409"/>
    </location>
</feature>
<dbReference type="InterPro" id="IPR005829">
    <property type="entry name" value="Sugar_transporter_CS"/>
</dbReference>
<sequence>MTEESLESTRTSNLVEKKHHKTTPSIIYCLGLALAGIVFGFDIGSIGMINFQTYRDQFGDILYPSGEKRINEVVLGLIVSGFSLGAAFGGLLLPRFADNYGKKPLILFSMFLYSLGSLTVCWAWEWWQVFLGRILNGAGVGCCGVVSVMLISELSPPDLKGPLVSSFQVFTTVGILFGAMVVYLCKNERSRWQYRISLVIQMNLAGIVAIVTAFVPESPVYLIKSRQYNKALRSIGRINGLSPTDHQVEAELNDLRERTQLESLNIAMSDPNSTSILKGEPRILFRTVIGTILMIFQQLTGINYFFFFGVAIFENAGVEDPFLTPVILGAVNLVFSFFSLWLVSQYPRRWLLISGSLLMMILIFMFSTCGVFFLNSSNGAVVGSIMILLTCFFIGAFACTWGPLSFVVLSELFPLRVRSKSMSIASAMNWTTTFALSLLSPLIIRHIGFWYGYVFAACLFLSAFFVFYYIPETKYDTIEQIDRYYESMTTFNEFSIGFPTKTFKKRNKKSSTIQQPEIQLHDV</sequence>
<feature type="transmembrane region" description="Helical" evidence="8">
    <location>
        <begin position="350"/>
        <end position="374"/>
    </location>
</feature>
<evidence type="ECO:0000256" key="4">
    <source>
        <dbReference type="ARBA" id="ARBA00022692"/>
    </source>
</evidence>
<dbReference type="AlphaFoldDB" id="A0A1B2JIE8"/>
<evidence type="ECO:0000256" key="6">
    <source>
        <dbReference type="ARBA" id="ARBA00023136"/>
    </source>
</evidence>
<feature type="transmembrane region" description="Helical" evidence="8">
    <location>
        <begin position="163"/>
        <end position="184"/>
    </location>
</feature>
<feature type="transmembrane region" description="Helical" evidence="8">
    <location>
        <begin position="450"/>
        <end position="470"/>
    </location>
</feature>